<accession>A0A7R9F7N3</accession>
<evidence type="ECO:0000259" key="9">
    <source>
        <dbReference type="PROSITE" id="PS51384"/>
    </source>
</evidence>
<evidence type="ECO:0000256" key="6">
    <source>
        <dbReference type="ARBA" id="ARBA00022857"/>
    </source>
</evidence>
<keyword evidence="7" id="KW-0560">Oxidoreductase</keyword>
<proteinExistence type="predicted"/>
<dbReference type="PANTHER" id="PTHR19384:SF17">
    <property type="entry name" value="NADPH--CYTOCHROME P450 REDUCTASE"/>
    <property type="match status" value="1"/>
</dbReference>
<evidence type="ECO:0000256" key="5">
    <source>
        <dbReference type="ARBA" id="ARBA00022827"/>
    </source>
</evidence>
<dbReference type="EC" id="1.6.2.4" evidence="8"/>
<keyword evidence="3" id="KW-0285">Flavoprotein</keyword>
<dbReference type="PRINTS" id="PR00371">
    <property type="entry name" value="FPNCR"/>
</dbReference>
<reference evidence="10" key="1">
    <citation type="submission" date="2020-11" db="EMBL/GenBank/DDBJ databases">
        <authorList>
            <person name="Tran Van P."/>
        </authorList>
    </citation>
    <scope>NUCLEOTIDE SEQUENCE</scope>
</reference>
<dbReference type="FunFam" id="3.40.50.80:FF:000001">
    <property type="entry name" value="NADPH--cytochrome P450 reductase 1"/>
    <property type="match status" value="1"/>
</dbReference>
<feature type="domain" description="FAD-binding FR-type" evidence="9">
    <location>
        <begin position="1"/>
        <end position="116"/>
    </location>
</feature>
<evidence type="ECO:0000256" key="1">
    <source>
        <dbReference type="ARBA" id="ARBA00001917"/>
    </source>
</evidence>
<keyword evidence="5" id="KW-0274">FAD</keyword>
<evidence type="ECO:0000256" key="3">
    <source>
        <dbReference type="ARBA" id="ARBA00022630"/>
    </source>
</evidence>
<dbReference type="EMBL" id="OD569024">
    <property type="protein sequence ID" value="CAD7447585.1"/>
    <property type="molecule type" value="Genomic_DNA"/>
</dbReference>
<sequence length="272" mass="31029">MSSTSTEGKQLFSKWVTQDNRNIVHILEDLPTCRPALDHLCELLPRLQPRYYSISSSPKVYPNSVHVTAVLVEYETPTGRTNKGVATTWLAAKKPKDDTEPPLVPIFIRRSQFRLPTRTQTPIIMIGPGTGLAPFRGFVQERNQSKEEGKPVGDTILYFGCRKKAEDFIYEEELTEYVNKGVLKMNVAFSRDQKEKVYVTHLLENTLDEIWRVIGEHNGHLYVCGDARNMARDVHNIVLKVVQEKGNMTEADALAYVKKMEAQKRYSADVWS</sequence>
<dbReference type="Pfam" id="PF00175">
    <property type="entry name" value="NAD_binding_1"/>
    <property type="match status" value="1"/>
</dbReference>
<dbReference type="InterPro" id="IPR001709">
    <property type="entry name" value="Flavoprot_Pyr_Nucl_cyt_Rdtase"/>
</dbReference>
<dbReference type="GO" id="GO:0003958">
    <property type="term" value="F:NADPH-hemoprotein reductase activity"/>
    <property type="evidence" value="ECO:0007669"/>
    <property type="project" value="UniProtKB-EC"/>
</dbReference>
<keyword evidence="6" id="KW-0521">NADP</keyword>
<dbReference type="InterPro" id="IPR003097">
    <property type="entry name" value="CysJ-like_FAD-binding"/>
</dbReference>
<gene>
    <name evidence="10" type="ORF">TBIB3V08_LOCUS9896</name>
</gene>
<dbReference type="InterPro" id="IPR039261">
    <property type="entry name" value="FNR_nucleotide-bd"/>
</dbReference>
<dbReference type="SUPFAM" id="SSF63380">
    <property type="entry name" value="Riboflavin synthase domain-like"/>
    <property type="match status" value="1"/>
</dbReference>
<evidence type="ECO:0000256" key="7">
    <source>
        <dbReference type="ARBA" id="ARBA00023002"/>
    </source>
</evidence>
<dbReference type="PROSITE" id="PS51384">
    <property type="entry name" value="FAD_FR"/>
    <property type="match status" value="1"/>
</dbReference>
<dbReference type="InterPro" id="IPR001433">
    <property type="entry name" value="OxRdtase_FAD/NAD-bd"/>
</dbReference>
<evidence type="ECO:0000313" key="10">
    <source>
        <dbReference type="EMBL" id="CAD7447585.1"/>
    </source>
</evidence>
<comment type="cofactor">
    <cofactor evidence="2">
        <name>FAD</name>
        <dbReference type="ChEBI" id="CHEBI:57692"/>
    </cofactor>
</comment>
<dbReference type="Gene3D" id="2.40.30.10">
    <property type="entry name" value="Translation factors"/>
    <property type="match status" value="1"/>
</dbReference>
<dbReference type="AlphaFoldDB" id="A0A7R9F7N3"/>
<dbReference type="Gene3D" id="3.40.50.80">
    <property type="entry name" value="Nucleotide-binding domain of ferredoxin-NADP reductase (FNR) module"/>
    <property type="match status" value="1"/>
</dbReference>
<evidence type="ECO:0000256" key="4">
    <source>
        <dbReference type="ARBA" id="ARBA00022643"/>
    </source>
</evidence>
<dbReference type="SUPFAM" id="SSF52343">
    <property type="entry name" value="Ferredoxin reductase-like, C-terminal NADP-linked domain"/>
    <property type="match status" value="1"/>
</dbReference>
<keyword evidence="4" id="KW-0288">FMN</keyword>
<evidence type="ECO:0000256" key="2">
    <source>
        <dbReference type="ARBA" id="ARBA00001974"/>
    </source>
</evidence>
<dbReference type="Pfam" id="PF00667">
    <property type="entry name" value="FAD_binding_1"/>
    <property type="match status" value="1"/>
</dbReference>
<evidence type="ECO:0000256" key="8">
    <source>
        <dbReference type="ARBA" id="ARBA00023797"/>
    </source>
</evidence>
<dbReference type="GO" id="GO:0005829">
    <property type="term" value="C:cytosol"/>
    <property type="evidence" value="ECO:0007669"/>
    <property type="project" value="TreeGrafter"/>
</dbReference>
<dbReference type="GO" id="GO:0010181">
    <property type="term" value="F:FMN binding"/>
    <property type="evidence" value="ECO:0007669"/>
    <property type="project" value="TreeGrafter"/>
</dbReference>
<dbReference type="PANTHER" id="PTHR19384">
    <property type="entry name" value="NITRIC OXIDE SYNTHASE-RELATED"/>
    <property type="match status" value="1"/>
</dbReference>
<dbReference type="GO" id="GO:0050660">
    <property type="term" value="F:flavin adenine dinucleotide binding"/>
    <property type="evidence" value="ECO:0007669"/>
    <property type="project" value="TreeGrafter"/>
</dbReference>
<dbReference type="InterPro" id="IPR017938">
    <property type="entry name" value="Riboflavin_synthase-like_b-brl"/>
</dbReference>
<dbReference type="InterPro" id="IPR017927">
    <property type="entry name" value="FAD-bd_FR_type"/>
</dbReference>
<comment type="cofactor">
    <cofactor evidence="1">
        <name>FMN</name>
        <dbReference type="ChEBI" id="CHEBI:58210"/>
    </cofactor>
</comment>
<dbReference type="GO" id="GO:0009725">
    <property type="term" value="P:response to hormone"/>
    <property type="evidence" value="ECO:0007669"/>
    <property type="project" value="TreeGrafter"/>
</dbReference>
<organism evidence="10">
    <name type="scientific">Timema bartmani</name>
    <dbReference type="NCBI Taxonomy" id="61472"/>
    <lineage>
        <taxon>Eukaryota</taxon>
        <taxon>Metazoa</taxon>
        <taxon>Ecdysozoa</taxon>
        <taxon>Arthropoda</taxon>
        <taxon>Hexapoda</taxon>
        <taxon>Insecta</taxon>
        <taxon>Pterygota</taxon>
        <taxon>Neoptera</taxon>
        <taxon>Polyneoptera</taxon>
        <taxon>Phasmatodea</taxon>
        <taxon>Timematodea</taxon>
        <taxon>Timematoidea</taxon>
        <taxon>Timematidae</taxon>
        <taxon>Timema</taxon>
    </lineage>
</organism>
<name>A0A7R9F7N3_9NEOP</name>
<protein>
    <recommendedName>
        <fullName evidence="8">NADPH--hemoprotein reductase</fullName>
        <ecNumber evidence="8">1.6.2.4</ecNumber>
    </recommendedName>
</protein>